<feature type="signal peptide" evidence="1">
    <location>
        <begin position="1"/>
        <end position="19"/>
    </location>
</feature>
<keyword evidence="3" id="KW-1185">Reference proteome</keyword>
<evidence type="ECO:0000313" key="2">
    <source>
        <dbReference type="EMBL" id="MFC5475522.1"/>
    </source>
</evidence>
<keyword evidence="1" id="KW-0732">Signal</keyword>
<dbReference type="Proteomes" id="UP001596045">
    <property type="component" value="Unassembled WGS sequence"/>
</dbReference>
<name>A0ABW0MEZ0_9BURK</name>
<comment type="caution">
    <text evidence="2">The sequence shown here is derived from an EMBL/GenBank/DDBJ whole genome shotgun (WGS) entry which is preliminary data.</text>
</comment>
<feature type="chain" id="PRO_5045102858" evidence="1">
    <location>
        <begin position="20"/>
        <end position="105"/>
    </location>
</feature>
<sequence>MKLYLLVCAAVALPLAVMAETTVDGATLGQLDAIVAQCGQANPSDSVKYQELLTPLIADVPPAEVEAARQTDIYRQAYDAITEQLAKASKDDVVAACAGAIASNN</sequence>
<proteinExistence type="predicted"/>
<dbReference type="RefSeq" id="WP_378998895.1">
    <property type="nucleotide sequence ID" value="NZ_JBHSMT010000028.1"/>
</dbReference>
<dbReference type="EMBL" id="JBHSMT010000028">
    <property type="protein sequence ID" value="MFC5475522.1"/>
    <property type="molecule type" value="Genomic_DNA"/>
</dbReference>
<organism evidence="2 3">
    <name type="scientific">Paraherbaspirillum soli</name>
    <dbReference type="NCBI Taxonomy" id="631222"/>
    <lineage>
        <taxon>Bacteria</taxon>
        <taxon>Pseudomonadati</taxon>
        <taxon>Pseudomonadota</taxon>
        <taxon>Betaproteobacteria</taxon>
        <taxon>Burkholderiales</taxon>
        <taxon>Oxalobacteraceae</taxon>
        <taxon>Paraherbaspirillum</taxon>
    </lineage>
</organism>
<accession>A0ABW0MEZ0</accession>
<evidence type="ECO:0000313" key="3">
    <source>
        <dbReference type="Proteomes" id="UP001596045"/>
    </source>
</evidence>
<evidence type="ECO:0000256" key="1">
    <source>
        <dbReference type="SAM" id="SignalP"/>
    </source>
</evidence>
<protein>
    <submittedName>
        <fullName evidence="2">Uncharacterized protein</fullName>
    </submittedName>
</protein>
<reference evidence="3" key="1">
    <citation type="journal article" date="2019" name="Int. J. Syst. Evol. Microbiol.">
        <title>The Global Catalogue of Microorganisms (GCM) 10K type strain sequencing project: providing services to taxonomists for standard genome sequencing and annotation.</title>
        <authorList>
            <consortium name="The Broad Institute Genomics Platform"/>
            <consortium name="The Broad Institute Genome Sequencing Center for Infectious Disease"/>
            <person name="Wu L."/>
            <person name="Ma J."/>
        </authorList>
    </citation>
    <scope>NUCLEOTIDE SEQUENCE [LARGE SCALE GENOMIC DNA]</scope>
    <source>
        <strain evidence="3">JCM 17066</strain>
    </source>
</reference>
<gene>
    <name evidence="2" type="ORF">ACFPM8_16290</name>
</gene>